<evidence type="ECO:0000313" key="4">
    <source>
        <dbReference type="EMBL" id="CUO78093.1"/>
    </source>
</evidence>
<feature type="transmembrane region" description="Helical" evidence="1">
    <location>
        <begin position="51"/>
        <end position="79"/>
    </location>
</feature>
<evidence type="ECO:0000259" key="2">
    <source>
        <dbReference type="Pfam" id="PF04773"/>
    </source>
</evidence>
<organism evidence="4 6">
    <name type="scientific">Parabacteroides distasonis</name>
    <dbReference type="NCBI Taxonomy" id="823"/>
    <lineage>
        <taxon>Bacteria</taxon>
        <taxon>Pseudomonadati</taxon>
        <taxon>Bacteroidota</taxon>
        <taxon>Bacteroidia</taxon>
        <taxon>Bacteroidales</taxon>
        <taxon>Tannerellaceae</taxon>
        <taxon>Parabacteroides</taxon>
    </lineage>
</organism>
<name>A0A174HT30_PARDI</name>
<dbReference type="EMBL" id="WKMO01000015">
    <property type="protein sequence ID" value="MSB74763.1"/>
    <property type="molecule type" value="Genomic_DNA"/>
</dbReference>
<keyword evidence="1" id="KW-0812">Transmembrane</keyword>
<dbReference type="InterPro" id="IPR012373">
    <property type="entry name" value="Ferrdict_sens_TM"/>
</dbReference>
<dbReference type="RefSeq" id="WP_057317382.1">
    <property type="nucleotide sequence ID" value="NZ_CABMKT010000001.1"/>
</dbReference>
<dbReference type="PANTHER" id="PTHR30273:SF2">
    <property type="entry name" value="PROTEIN FECR"/>
    <property type="match status" value="1"/>
</dbReference>
<keyword evidence="1" id="KW-1133">Transmembrane helix</keyword>
<keyword evidence="1" id="KW-0472">Membrane</keyword>
<dbReference type="InterPro" id="IPR032508">
    <property type="entry name" value="FecR_C"/>
</dbReference>
<dbReference type="Pfam" id="PF04773">
    <property type="entry name" value="FecR"/>
    <property type="match status" value="1"/>
</dbReference>
<dbReference type="AlphaFoldDB" id="A0A174HT30"/>
<dbReference type="Proteomes" id="UP000095455">
    <property type="component" value="Unassembled WGS sequence"/>
</dbReference>
<gene>
    <name evidence="4" type="ORF">ERS852380_03109</name>
    <name evidence="5" type="ORF">GKD70_15990</name>
</gene>
<evidence type="ECO:0000313" key="6">
    <source>
        <dbReference type="Proteomes" id="UP000095455"/>
    </source>
</evidence>
<dbReference type="GO" id="GO:0016989">
    <property type="term" value="F:sigma factor antagonist activity"/>
    <property type="evidence" value="ECO:0007669"/>
    <property type="project" value="TreeGrafter"/>
</dbReference>
<evidence type="ECO:0000313" key="7">
    <source>
        <dbReference type="Proteomes" id="UP000441609"/>
    </source>
</evidence>
<reference evidence="5 7" key="2">
    <citation type="journal article" date="2019" name="Nat. Med.">
        <title>A library of human gut bacterial isolates paired with longitudinal multiomics data enables mechanistic microbiome research.</title>
        <authorList>
            <person name="Poyet M."/>
            <person name="Groussin M."/>
            <person name="Gibbons S.M."/>
            <person name="Avila-Pacheco J."/>
            <person name="Jiang X."/>
            <person name="Kearney S.M."/>
            <person name="Perrotta A.R."/>
            <person name="Berdy B."/>
            <person name="Zhao S."/>
            <person name="Lieberman T.D."/>
            <person name="Swanson P.K."/>
            <person name="Smith M."/>
            <person name="Roesemann S."/>
            <person name="Alexander J.E."/>
            <person name="Rich S.A."/>
            <person name="Livny J."/>
            <person name="Vlamakis H."/>
            <person name="Clish C."/>
            <person name="Bullock K."/>
            <person name="Deik A."/>
            <person name="Scott J."/>
            <person name="Pierce K.A."/>
            <person name="Xavier R.J."/>
            <person name="Alm E.J."/>
        </authorList>
    </citation>
    <scope>NUCLEOTIDE SEQUENCE [LARGE SCALE GENOMIC DNA]</scope>
    <source>
        <strain evidence="5 7">BIOML-A20</strain>
    </source>
</reference>
<proteinExistence type="predicted"/>
<feature type="domain" description="FecR protein" evidence="2">
    <location>
        <begin position="96"/>
        <end position="190"/>
    </location>
</feature>
<reference evidence="4 6" key="1">
    <citation type="submission" date="2015-09" db="EMBL/GenBank/DDBJ databases">
        <authorList>
            <consortium name="Pathogen Informatics"/>
        </authorList>
    </citation>
    <scope>NUCLEOTIDE SEQUENCE [LARGE SCALE GENOMIC DNA]</scope>
    <source>
        <strain evidence="4 6">2789STDY5608822</strain>
    </source>
</reference>
<evidence type="ECO:0000259" key="3">
    <source>
        <dbReference type="Pfam" id="PF16344"/>
    </source>
</evidence>
<dbReference type="Gene3D" id="3.55.50.30">
    <property type="match status" value="1"/>
</dbReference>
<dbReference type="Pfam" id="PF16344">
    <property type="entry name" value="FecR_C"/>
    <property type="match status" value="1"/>
</dbReference>
<evidence type="ECO:0000256" key="1">
    <source>
        <dbReference type="SAM" id="Phobius"/>
    </source>
</evidence>
<protein>
    <submittedName>
        <fullName evidence="5">DUF4974 domain-containing protein</fullName>
    </submittedName>
    <submittedName>
        <fullName evidence="4">Fec operon regulator FecR</fullName>
    </submittedName>
</protein>
<dbReference type="EMBL" id="CYYK01000011">
    <property type="protein sequence ID" value="CUO78093.1"/>
    <property type="molecule type" value="Genomic_DNA"/>
</dbReference>
<dbReference type="Proteomes" id="UP000441609">
    <property type="component" value="Unassembled WGS sequence"/>
</dbReference>
<accession>A0A174HT30</accession>
<feature type="domain" description="Protein FecR C-terminal" evidence="3">
    <location>
        <begin position="233"/>
        <end position="293"/>
    </location>
</feature>
<sequence>MRESGDEKSTLRQIEKIKALSEDMLEYQAIDVHKAWQSMERRAKRKASMRMFSLFFTRAAAILVVPLLISSLFFSYLYYTTGRNVKTGASVVFAEISSMPGTITRLVLPDQSVVWLNAGSRLVYPSVFDEKERKVQLFGEGYFEVEADSEHPFSVSTSEGLRVIAYGTKFNVNAYDDEPFIEAVLEKGKIDVIRNDERIRLEPNKQVVLNKESGVFRVSAVNLDEKMDWRKGRMVFRNTPLEKVLKRLEKRYNVEIVLHKNSNAEYKYRATFTNETLEQILDYLKQTAPIEWSARQLSSHSDSTFVRQRIDVYQR</sequence>
<dbReference type="PANTHER" id="PTHR30273">
    <property type="entry name" value="PERIPLASMIC SIGNAL SENSOR AND SIGMA FACTOR ACTIVATOR FECR-RELATED"/>
    <property type="match status" value="1"/>
</dbReference>
<dbReference type="Gene3D" id="2.60.120.1440">
    <property type="match status" value="1"/>
</dbReference>
<comment type="caution">
    <text evidence="4">The sequence shown here is derived from an EMBL/GenBank/DDBJ whole genome shotgun (WGS) entry which is preliminary data.</text>
</comment>
<dbReference type="InterPro" id="IPR006860">
    <property type="entry name" value="FecR"/>
</dbReference>
<dbReference type="PIRSF" id="PIRSF018266">
    <property type="entry name" value="FecR"/>
    <property type="match status" value="1"/>
</dbReference>
<evidence type="ECO:0000313" key="5">
    <source>
        <dbReference type="EMBL" id="MSB74763.1"/>
    </source>
</evidence>